<accession>A0A401YMB6</accession>
<organism evidence="5 6">
    <name type="scientific">Embleya hyalina</name>
    <dbReference type="NCBI Taxonomy" id="516124"/>
    <lineage>
        <taxon>Bacteria</taxon>
        <taxon>Bacillati</taxon>
        <taxon>Actinomycetota</taxon>
        <taxon>Actinomycetes</taxon>
        <taxon>Kitasatosporales</taxon>
        <taxon>Streptomycetaceae</taxon>
        <taxon>Embleya</taxon>
    </lineage>
</organism>
<dbReference type="RefSeq" id="WP_126637829.1">
    <property type="nucleotide sequence ID" value="NZ_BIFH01000018.1"/>
</dbReference>
<gene>
    <name evidence="5" type="primary">fabF_4</name>
    <name evidence="5" type="ORF">EHYA_03414</name>
</gene>
<dbReference type="InterPro" id="IPR014030">
    <property type="entry name" value="Ketoacyl_synth_N"/>
</dbReference>
<evidence type="ECO:0000256" key="3">
    <source>
        <dbReference type="RuleBase" id="RU003694"/>
    </source>
</evidence>
<dbReference type="PANTHER" id="PTHR11712">
    <property type="entry name" value="POLYKETIDE SYNTHASE-RELATED"/>
    <property type="match status" value="1"/>
</dbReference>
<feature type="domain" description="Ketosynthase family 3 (KS3)" evidence="4">
    <location>
        <begin position="7"/>
        <end position="396"/>
    </location>
</feature>
<dbReference type="Proteomes" id="UP000286931">
    <property type="component" value="Unassembled WGS sequence"/>
</dbReference>
<name>A0A401YMB6_9ACTN</name>
<dbReference type="GO" id="GO:0006633">
    <property type="term" value="P:fatty acid biosynthetic process"/>
    <property type="evidence" value="ECO:0007669"/>
    <property type="project" value="TreeGrafter"/>
</dbReference>
<dbReference type="InterPro" id="IPR020841">
    <property type="entry name" value="PKS_Beta-ketoAc_synthase_dom"/>
</dbReference>
<dbReference type="GO" id="GO:0004315">
    <property type="term" value="F:3-oxoacyl-[acyl-carrier-protein] synthase activity"/>
    <property type="evidence" value="ECO:0007669"/>
    <property type="project" value="TreeGrafter"/>
</dbReference>
<dbReference type="InterPro" id="IPR016039">
    <property type="entry name" value="Thiolase-like"/>
</dbReference>
<evidence type="ECO:0000313" key="5">
    <source>
        <dbReference type="EMBL" id="GCD95731.1"/>
    </source>
</evidence>
<evidence type="ECO:0000256" key="2">
    <source>
        <dbReference type="ARBA" id="ARBA00022679"/>
    </source>
</evidence>
<comment type="similarity">
    <text evidence="1 3">Belongs to the thiolase-like superfamily. Beta-ketoacyl-ACP synthases family.</text>
</comment>
<dbReference type="PANTHER" id="PTHR11712:SF347">
    <property type="entry name" value="BETA KETOACYL-ACYL CARRIER PROTEIN SYNTHASE"/>
    <property type="match status" value="1"/>
</dbReference>
<dbReference type="Pfam" id="PF02801">
    <property type="entry name" value="Ketoacyl-synt_C"/>
    <property type="match status" value="1"/>
</dbReference>
<dbReference type="SUPFAM" id="SSF53901">
    <property type="entry name" value="Thiolase-like"/>
    <property type="match status" value="2"/>
</dbReference>
<dbReference type="EMBL" id="BIFH01000018">
    <property type="protein sequence ID" value="GCD95731.1"/>
    <property type="molecule type" value="Genomic_DNA"/>
</dbReference>
<sequence>MTSGSDGRRPVLTGLGAVSCLGAGVGPYWNALLAGGAAPREVDLPHLNMRATRMYRVPGAAVPEHPRRHAGVPLGAVPRMAVAAALEALDDAGIAGPDRADVAVVMGSEMGNASVQEERRGAGGAGRPRWTPLAVAGAAVGTAIGSRRGNIGVGNACSAGGYALGIASDLIRSGEASVVLVGAADGVTRVGMGGFDRLGAADPQRCRPFARDRAGTMFGDGAAMVVLESTTHARRRGARAYAELAGVAWSCDARHPTAPDPDAAQLVRAMREALADAGLRPDQVGCVLPHATGTALNDAVESRALRQVFGPGTDRLPLFALKAMIGHTSAAAGIFACLTAALVVSRARIPANAPLEQDPDCAVWLPLEGPLRLERPAVLANTCAFGGNNSSFALTGPGGTT</sequence>
<dbReference type="PROSITE" id="PS52004">
    <property type="entry name" value="KS3_2"/>
    <property type="match status" value="1"/>
</dbReference>
<proteinExistence type="inferred from homology"/>
<evidence type="ECO:0000259" key="4">
    <source>
        <dbReference type="PROSITE" id="PS52004"/>
    </source>
</evidence>
<reference evidence="5 6" key="1">
    <citation type="submission" date="2018-12" db="EMBL/GenBank/DDBJ databases">
        <title>Draft genome sequence of Embleya hyalina NBRC 13850T.</title>
        <authorList>
            <person name="Komaki H."/>
            <person name="Hosoyama A."/>
            <person name="Kimura A."/>
            <person name="Ichikawa N."/>
            <person name="Tamura T."/>
        </authorList>
    </citation>
    <scope>NUCLEOTIDE SEQUENCE [LARGE SCALE GENOMIC DNA]</scope>
    <source>
        <strain evidence="5 6">NBRC 13850</strain>
    </source>
</reference>
<keyword evidence="6" id="KW-1185">Reference proteome</keyword>
<protein>
    <submittedName>
        <fullName evidence="5">3-oxoacyl-ACP synthase</fullName>
    </submittedName>
</protein>
<evidence type="ECO:0000256" key="1">
    <source>
        <dbReference type="ARBA" id="ARBA00008467"/>
    </source>
</evidence>
<evidence type="ECO:0000313" key="6">
    <source>
        <dbReference type="Proteomes" id="UP000286931"/>
    </source>
</evidence>
<dbReference type="InterPro" id="IPR000794">
    <property type="entry name" value="Beta-ketoacyl_synthase"/>
</dbReference>
<dbReference type="InterPro" id="IPR014031">
    <property type="entry name" value="Ketoacyl_synth_C"/>
</dbReference>
<dbReference type="Gene3D" id="3.40.47.10">
    <property type="match status" value="1"/>
</dbReference>
<dbReference type="OrthoDB" id="9808669at2"/>
<dbReference type="Pfam" id="PF00109">
    <property type="entry name" value="ketoacyl-synt"/>
    <property type="match status" value="1"/>
</dbReference>
<comment type="caution">
    <text evidence="5">The sequence shown here is derived from an EMBL/GenBank/DDBJ whole genome shotgun (WGS) entry which is preliminary data.</text>
</comment>
<dbReference type="SMART" id="SM00825">
    <property type="entry name" value="PKS_KS"/>
    <property type="match status" value="1"/>
</dbReference>
<dbReference type="AlphaFoldDB" id="A0A401YMB6"/>
<keyword evidence="2 3" id="KW-0808">Transferase</keyword>